<dbReference type="STRING" id="158190.SpiGrapes_2039"/>
<dbReference type="GO" id="GO:0005524">
    <property type="term" value="F:ATP binding"/>
    <property type="evidence" value="ECO:0007669"/>
    <property type="project" value="UniProtKB-UniRule"/>
</dbReference>
<dbReference type="GO" id="GO:0005737">
    <property type="term" value="C:cytoplasm"/>
    <property type="evidence" value="ECO:0007669"/>
    <property type="project" value="UniProtKB-SubCell"/>
</dbReference>
<dbReference type="PANTHER" id="PTHR22594:SF5">
    <property type="entry name" value="ASPARTATE--TRNA LIGASE, MITOCHONDRIAL"/>
    <property type="match status" value="1"/>
</dbReference>
<dbReference type="NCBIfam" id="TIGR00459">
    <property type="entry name" value="aspS_bact"/>
    <property type="match status" value="1"/>
</dbReference>
<dbReference type="CDD" id="cd04317">
    <property type="entry name" value="EcAspRS_like_N"/>
    <property type="match status" value="1"/>
</dbReference>
<keyword evidence="2 7" id="KW-0436">Ligase</keyword>
<feature type="binding site" evidence="7">
    <location>
        <position position="490"/>
    </location>
    <ligand>
        <name>ATP</name>
        <dbReference type="ChEBI" id="CHEBI:30616"/>
    </ligand>
</feature>
<dbReference type="Pfam" id="PF02938">
    <property type="entry name" value="GAD"/>
    <property type="match status" value="1"/>
</dbReference>
<dbReference type="InterPro" id="IPR045864">
    <property type="entry name" value="aa-tRNA-synth_II/BPL/LPL"/>
</dbReference>
<keyword evidence="10" id="KW-1185">Reference proteome</keyword>
<protein>
    <recommendedName>
        <fullName evidence="7">Aspartate--tRNA(Asp/Asn) ligase</fullName>
        <ecNumber evidence="7">6.1.1.23</ecNumber>
    </recommendedName>
    <alternativeName>
        <fullName evidence="7">Aspartyl-tRNA synthetase</fullName>
        <shortName evidence="7">AspRS</shortName>
    </alternativeName>
    <alternativeName>
        <fullName evidence="7">Non-discriminating aspartyl-tRNA synthetase</fullName>
        <shortName evidence="7">ND-AspRS</shortName>
    </alternativeName>
</protein>
<feature type="binding site" evidence="7">
    <location>
        <position position="456"/>
    </location>
    <ligand>
        <name>L-aspartate</name>
        <dbReference type="ChEBI" id="CHEBI:29991"/>
    </ligand>
</feature>
<keyword evidence="3 7" id="KW-0547">Nucleotide-binding</keyword>
<feature type="region of interest" description="Aspartate" evidence="7">
    <location>
        <begin position="205"/>
        <end position="208"/>
    </location>
</feature>
<keyword evidence="4 7" id="KW-0067">ATP-binding</keyword>
<comment type="subcellular location">
    <subcellularLocation>
        <location evidence="7">Cytoplasm</location>
    </subcellularLocation>
</comment>
<keyword evidence="7" id="KW-0963">Cytoplasm</keyword>
<dbReference type="SUPFAM" id="SSF50249">
    <property type="entry name" value="Nucleic acid-binding proteins"/>
    <property type="match status" value="1"/>
</dbReference>
<dbReference type="GO" id="GO:0003676">
    <property type="term" value="F:nucleic acid binding"/>
    <property type="evidence" value="ECO:0007669"/>
    <property type="project" value="InterPro"/>
</dbReference>
<dbReference type="CDD" id="cd00777">
    <property type="entry name" value="AspRS_core"/>
    <property type="match status" value="1"/>
</dbReference>
<dbReference type="GO" id="GO:0006422">
    <property type="term" value="P:aspartyl-tRNA aminoacylation"/>
    <property type="evidence" value="ECO:0007669"/>
    <property type="project" value="UniProtKB-UniRule"/>
</dbReference>
<sequence>MAEEAFSQRTATCGALTKADNGKTVILNGWVHRDRNHGALHFINLRDRYGITQVVVDDDASIELQDTAKELRMEFCIAVTGIVRLRPDSMVNPEMATGEIEVKAEKIEILSKCAPLPFQIDDGNEPREDLRLKYRYLDLRTQGMQQRMKLRNDFIFSIRKYLEEKNFLEIETPTLIKSTPEGARDFVVPSRIYPGKFYALPQSPQLFKQILMVGGIDKYFQIARCYRDEDARGDRQLEFTQLDIEMSFVKRDDVLLLIEELFNHVFKEVMDYDLPAHFTRLSYHESMNTYGCDKPDLRFDIPMFDVDDLASKSSFGTFGEILANGGHVKALCAPKTEGVDFSRKYITELEDAAKIYGAKGLAWIKVGADKALSGGVTKFFGGLESELIDRLGANEGDLILFVAHENWKKCCTSLGAVRTKLGKDLKLIRKSFEFCWIIDFPLFEYNEEEGHWEAAHHMFSMPQIEYLDTLESDPGSVKGDLYDLVCNGYECASGSIRIHDVELQKRIFRICNFDDETAEERFGFLLNAFRYGPPPHGGIAPGIDRMVMIMSEQTSIHEVIAFPKNTAAVSPMDDSPSELDQQQLDDLHLIINKPKQKE</sequence>
<dbReference type="EMBL" id="CP003155">
    <property type="protein sequence ID" value="AEV29826.1"/>
    <property type="molecule type" value="Genomic_DNA"/>
</dbReference>
<evidence type="ECO:0000256" key="2">
    <source>
        <dbReference type="ARBA" id="ARBA00022598"/>
    </source>
</evidence>
<dbReference type="RefSeq" id="WP_014270669.1">
    <property type="nucleotide sequence ID" value="NC_016633.1"/>
</dbReference>
<comment type="function">
    <text evidence="7">Aspartyl-tRNA synthetase with relaxed tRNA specificity since it is able to aspartylate not only its cognate tRNA(Asp) but also tRNA(Asn). Reaction proceeds in two steps: L-aspartate is first activated by ATP to form Asp-AMP and then transferred to the acceptor end of tRNA(Asp/Asn).</text>
</comment>
<evidence type="ECO:0000313" key="10">
    <source>
        <dbReference type="Proteomes" id="UP000005632"/>
    </source>
</evidence>
<dbReference type="EC" id="6.1.1.23" evidence="7"/>
<evidence type="ECO:0000256" key="6">
    <source>
        <dbReference type="ARBA" id="ARBA00023146"/>
    </source>
</evidence>
<dbReference type="SUPFAM" id="SSF55261">
    <property type="entry name" value="GAD domain-like"/>
    <property type="match status" value="1"/>
</dbReference>
<dbReference type="InterPro" id="IPR047090">
    <property type="entry name" value="AspRS_core"/>
</dbReference>
<dbReference type="PANTHER" id="PTHR22594">
    <property type="entry name" value="ASPARTYL/LYSYL-TRNA SYNTHETASE"/>
    <property type="match status" value="1"/>
</dbReference>
<dbReference type="InterPro" id="IPR006195">
    <property type="entry name" value="aa-tRNA-synth_II"/>
</dbReference>
<dbReference type="Pfam" id="PF00152">
    <property type="entry name" value="tRNA-synt_2"/>
    <property type="match status" value="1"/>
</dbReference>
<dbReference type="GO" id="GO:0050560">
    <property type="term" value="F:aspartate-tRNA(Asn) ligase activity"/>
    <property type="evidence" value="ECO:0007669"/>
    <property type="project" value="UniProtKB-EC"/>
</dbReference>
<evidence type="ECO:0000259" key="8">
    <source>
        <dbReference type="PROSITE" id="PS50862"/>
    </source>
</evidence>
<dbReference type="InterPro" id="IPR029351">
    <property type="entry name" value="GAD_dom"/>
</dbReference>
<feature type="domain" description="Aminoacyl-transfer RNA synthetases class-II family profile" evidence="8">
    <location>
        <begin position="158"/>
        <end position="571"/>
    </location>
</feature>
<dbReference type="HOGENOM" id="CLU_014330_3_2_12"/>
<feature type="binding site" evidence="7">
    <location>
        <begin position="542"/>
        <end position="545"/>
    </location>
    <ligand>
        <name>ATP</name>
        <dbReference type="ChEBI" id="CHEBI:30616"/>
    </ligand>
</feature>
<dbReference type="SUPFAM" id="SSF55681">
    <property type="entry name" value="Class II aaRS and biotin synthetases"/>
    <property type="match status" value="1"/>
</dbReference>
<dbReference type="InterPro" id="IPR004365">
    <property type="entry name" value="NA-bd_OB_tRNA"/>
</dbReference>
<dbReference type="GO" id="GO:0004815">
    <property type="term" value="F:aspartate-tRNA ligase activity"/>
    <property type="evidence" value="ECO:0007669"/>
    <property type="project" value="UniProtKB-UniRule"/>
</dbReference>
<feature type="site" description="Important for tRNA non-discrimination" evidence="7">
    <location>
        <position position="37"/>
    </location>
</feature>
<reference evidence="9 10" key="1">
    <citation type="submission" date="2011-11" db="EMBL/GenBank/DDBJ databases">
        <title>Complete sequence of Spirochaeta sp. grapes.</title>
        <authorList>
            <consortium name="US DOE Joint Genome Institute"/>
            <person name="Lucas S."/>
            <person name="Han J."/>
            <person name="Lapidus A."/>
            <person name="Cheng J.-F."/>
            <person name="Goodwin L."/>
            <person name="Pitluck S."/>
            <person name="Peters L."/>
            <person name="Ovchinnikova G."/>
            <person name="Munk A.C."/>
            <person name="Detter J.C."/>
            <person name="Han C."/>
            <person name="Tapia R."/>
            <person name="Land M."/>
            <person name="Hauser L."/>
            <person name="Kyrpides N."/>
            <person name="Ivanova N."/>
            <person name="Pagani I."/>
            <person name="Ritalahtilisa K."/>
            <person name="Loeffler F."/>
            <person name="Woyke T."/>
        </authorList>
    </citation>
    <scope>NUCLEOTIDE SEQUENCE [LARGE SCALE GENOMIC DNA]</scope>
    <source>
        <strain evidence="10">ATCC BAA-1885 / DSM 22778 / Grapes</strain>
    </source>
</reference>
<keyword evidence="5 7" id="KW-0648">Protein biosynthesis</keyword>
<dbReference type="HAMAP" id="MF_00044">
    <property type="entry name" value="Asp_tRNA_synth_type1"/>
    <property type="match status" value="1"/>
</dbReference>
<feature type="binding site" evidence="7">
    <location>
        <position position="236"/>
    </location>
    <ligand>
        <name>ATP</name>
        <dbReference type="ChEBI" id="CHEBI:30616"/>
    </ligand>
</feature>
<dbReference type="InterPro" id="IPR012340">
    <property type="entry name" value="NA-bd_OB-fold"/>
</dbReference>
<evidence type="ECO:0000256" key="5">
    <source>
        <dbReference type="ARBA" id="ARBA00022917"/>
    </source>
</evidence>
<dbReference type="PRINTS" id="PR01042">
    <property type="entry name" value="TRNASYNTHASP"/>
</dbReference>
<dbReference type="InterPro" id="IPR004364">
    <property type="entry name" value="Aa-tRNA-synt_II"/>
</dbReference>
<dbReference type="NCBIfam" id="NF001750">
    <property type="entry name" value="PRK00476.1"/>
    <property type="match status" value="1"/>
</dbReference>
<evidence type="ECO:0000256" key="1">
    <source>
        <dbReference type="ARBA" id="ARBA00006303"/>
    </source>
</evidence>
<feature type="binding site" evidence="7">
    <location>
        <position position="227"/>
    </location>
    <ligand>
        <name>L-aspartate</name>
        <dbReference type="ChEBI" id="CHEBI:29991"/>
    </ligand>
</feature>
<keyword evidence="6 7" id="KW-0030">Aminoacyl-tRNA synthetase</keyword>
<dbReference type="AlphaFoldDB" id="G8QQX8"/>
<dbReference type="InterPro" id="IPR004115">
    <property type="entry name" value="GAD-like_sf"/>
</dbReference>
<dbReference type="Gene3D" id="3.30.1360.30">
    <property type="entry name" value="GAD-like domain"/>
    <property type="match status" value="1"/>
</dbReference>
<name>G8QQX8_SPHPG</name>
<dbReference type="Pfam" id="PF01336">
    <property type="entry name" value="tRNA_anti-codon"/>
    <property type="match status" value="1"/>
</dbReference>
<dbReference type="Gene3D" id="2.40.50.140">
    <property type="entry name" value="Nucleic acid-binding proteins"/>
    <property type="match status" value="1"/>
</dbReference>
<evidence type="ECO:0000256" key="3">
    <source>
        <dbReference type="ARBA" id="ARBA00022741"/>
    </source>
</evidence>
<comment type="caution">
    <text evidence="7">Lacks conserved residue(s) required for the propagation of feature annotation.</text>
</comment>
<dbReference type="Proteomes" id="UP000005632">
    <property type="component" value="Chromosome"/>
</dbReference>
<comment type="catalytic activity">
    <reaction evidence="7">
        <text>tRNA(Asx) + L-aspartate + ATP = L-aspartyl-tRNA(Asx) + AMP + diphosphate</text>
        <dbReference type="Rhea" id="RHEA:18349"/>
        <dbReference type="Rhea" id="RHEA-COMP:9710"/>
        <dbReference type="Rhea" id="RHEA-COMP:9711"/>
        <dbReference type="ChEBI" id="CHEBI:29991"/>
        <dbReference type="ChEBI" id="CHEBI:30616"/>
        <dbReference type="ChEBI" id="CHEBI:33019"/>
        <dbReference type="ChEBI" id="CHEBI:78442"/>
        <dbReference type="ChEBI" id="CHEBI:78516"/>
        <dbReference type="ChEBI" id="CHEBI:456215"/>
        <dbReference type="EC" id="6.1.1.23"/>
    </reaction>
</comment>
<feature type="binding site" evidence="7">
    <location>
        <position position="497"/>
    </location>
    <ligand>
        <name>L-aspartate</name>
        <dbReference type="ChEBI" id="CHEBI:29991"/>
    </ligand>
</feature>
<evidence type="ECO:0000313" key="9">
    <source>
        <dbReference type="EMBL" id="AEV29826.1"/>
    </source>
</evidence>
<dbReference type="eggNOG" id="COG0173">
    <property type="taxonomic scope" value="Bacteria"/>
</dbReference>
<dbReference type="InterPro" id="IPR002312">
    <property type="entry name" value="Asp/Asn-tRNA-synth_IIb"/>
</dbReference>
<gene>
    <name evidence="7" type="primary">aspS</name>
    <name evidence="9" type="ordered locus">SpiGrapes_2039</name>
</gene>
<feature type="binding site" evidence="7">
    <location>
        <begin position="227"/>
        <end position="229"/>
    </location>
    <ligand>
        <name>ATP</name>
        <dbReference type="ChEBI" id="CHEBI:30616"/>
    </ligand>
</feature>
<feature type="binding site" evidence="7">
    <location>
        <position position="181"/>
    </location>
    <ligand>
        <name>L-aspartate</name>
        <dbReference type="ChEBI" id="CHEBI:29991"/>
    </ligand>
</feature>
<comment type="similarity">
    <text evidence="1 7">Belongs to the class-II aminoacyl-tRNA synthetase family. Type 1 subfamily.</text>
</comment>
<accession>G8QQX8</accession>
<dbReference type="InterPro" id="IPR047089">
    <property type="entry name" value="Asp-tRNA-ligase_1_N"/>
</dbReference>
<evidence type="ECO:0000256" key="7">
    <source>
        <dbReference type="HAMAP-Rule" id="MF_00044"/>
    </source>
</evidence>
<proteinExistence type="inferred from homology"/>
<dbReference type="OrthoDB" id="9802326at2"/>
<dbReference type="InterPro" id="IPR004524">
    <property type="entry name" value="Asp-tRNA-ligase_1"/>
</dbReference>
<organism evidence="9 10">
    <name type="scientific">Sphaerochaeta pleomorpha (strain ATCC BAA-1885 / DSM 22778 / Grapes)</name>
    <dbReference type="NCBI Taxonomy" id="158190"/>
    <lineage>
        <taxon>Bacteria</taxon>
        <taxon>Pseudomonadati</taxon>
        <taxon>Spirochaetota</taxon>
        <taxon>Spirochaetia</taxon>
        <taxon>Spirochaetales</taxon>
        <taxon>Sphaerochaetaceae</taxon>
        <taxon>Sphaerochaeta</taxon>
    </lineage>
</organism>
<dbReference type="PROSITE" id="PS50862">
    <property type="entry name" value="AA_TRNA_LIGASE_II"/>
    <property type="match status" value="1"/>
</dbReference>
<evidence type="ECO:0000256" key="4">
    <source>
        <dbReference type="ARBA" id="ARBA00022840"/>
    </source>
</evidence>
<comment type="subunit">
    <text evidence="7">Homodimer.</text>
</comment>
<dbReference type="KEGG" id="sgp:SpiGrapes_2039"/>
<dbReference type="Gene3D" id="3.30.930.10">
    <property type="entry name" value="Bira Bifunctional Protein, Domain 2"/>
    <property type="match status" value="1"/>
</dbReference>